<dbReference type="Proteomes" id="UP001595721">
    <property type="component" value="Unassembled WGS sequence"/>
</dbReference>
<accession>A0ABV7R6C6</accession>
<dbReference type="PROSITE" id="PS51257">
    <property type="entry name" value="PROKAR_LIPOPROTEIN"/>
    <property type="match status" value="1"/>
</dbReference>
<evidence type="ECO:0000313" key="2">
    <source>
        <dbReference type="Proteomes" id="UP001595721"/>
    </source>
</evidence>
<proteinExistence type="predicted"/>
<organism evidence="1 2">
    <name type="scientific">Paracoccus mangrovi</name>
    <dbReference type="NCBI Taxonomy" id="1715645"/>
    <lineage>
        <taxon>Bacteria</taxon>
        <taxon>Pseudomonadati</taxon>
        <taxon>Pseudomonadota</taxon>
        <taxon>Alphaproteobacteria</taxon>
        <taxon>Rhodobacterales</taxon>
        <taxon>Paracoccaceae</taxon>
        <taxon>Paracoccus</taxon>
    </lineage>
</organism>
<evidence type="ECO:0008006" key="3">
    <source>
        <dbReference type="Google" id="ProtNLM"/>
    </source>
</evidence>
<protein>
    <recommendedName>
        <fullName evidence="3">Lipoprotein</fullName>
    </recommendedName>
</protein>
<reference evidence="2" key="1">
    <citation type="journal article" date="2019" name="Int. J. Syst. Evol. Microbiol.">
        <title>The Global Catalogue of Microorganisms (GCM) 10K type strain sequencing project: providing services to taxonomists for standard genome sequencing and annotation.</title>
        <authorList>
            <consortium name="The Broad Institute Genomics Platform"/>
            <consortium name="The Broad Institute Genome Sequencing Center for Infectious Disease"/>
            <person name="Wu L."/>
            <person name="Ma J."/>
        </authorList>
    </citation>
    <scope>NUCLEOTIDE SEQUENCE [LARGE SCALE GENOMIC DNA]</scope>
    <source>
        <strain evidence="2">KCTC 42899</strain>
    </source>
</reference>
<dbReference type="EMBL" id="JBHRXJ010000007">
    <property type="protein sequence ID" value="MFC3528692.1"/>
    <property type="molecule type" value="Genomic_DNA"/>
</dbReference>
<sequence length="169" mass="17999">MRKRAISSVAFLMAVAACDRSSGEHIGTRDLPGCGRETSYGIAGGSMRSGWVDEGGGYISNTHAQWSDSLGGAGSDGPSARLFNCASGEGMRFGWSPRASVSAHDFIDRMRKAKKAGDPEAMVSEGRRLGLTVRQTRANAESETAICGCELYYPQTERAWAPEASNLKS</sequence>
<keyword evidence="2" id="KW-1185">Reference proteome</keyword>
<comment type="caution">
    <text evidence="1">The sequence shown here is derived from an EMBL/GenBank/DDBJ whole genome shotgun (WGS) entry which is preliminary data.</text>
</comment>
<evidence type="ECO:0000313" key="1">
    <source>
        <dbReference type="EMBL" id="MFC3528692.1"/>
    </source>
</evidence>
<dbReference type="RefSeq" id="WP_377744476.1">
    <property type="nucleotide sequence ID" value="NZ_JBHRXJ010000007.1"/>
</dbReference>
<name>A0ABV7R6C6_9RHOB</name>
<gene>
    <name evidence="1" type="ORF">ACFOMH_10940</name>
</gene>